<dbReference type="RefSeq" id="WP_155136493.1">
    <property type="nucleotide sequence ID" value="NZ_BMGZ01000001.1"/>
</dbReference>
<reference evidence="3 5" key="2">
    <citation type="submission" date="2020-02" db="EMBL/GenBank/DDBJ databases">
        <title>Genome sequence of Parvularcula flava strain NH6-79.</title>
        <authorList>
            <person name="Abdul Karim M.H."/>
            <person name="Lam M.Q."/>
            <person name="Chen S.J."/>
            <person name="Yahya A."/>
            <person name="Shahir S."/>
            <person name="Shamsir M.S."/>
            <person name="Chong C.S."/>
        </authorList>
    </citation>
    <scope>NUCLEOTIDE SEQUENCE [LARGE SCALE GENOMIC DNA]</scope>
    <source>
        <strain evidence="3 5">NH6-79</strain>
    </source>
</reference>
<dbReference type="EMBL" id="BMGZ01000001">
    <property type="protein sequence ID" value="GGH92901.1"/>
    <property type="molecule type" value="Genomic_DNA"/>
</dbReference>
<dbReference type="AlphaFoldDB" id="A0A8J3A1F0"/>
<feature type="transmembrane region" description="Helical" evidence="1">
    <location>
        <begin position="89"/>
        <end position="110"/>
    </location>
</feature>
<accession>A0A8J3A1F0</accession>
<feature type="transmembrane region" description="Helical" evidence="1">
    <location>
        <begin position="141"/>
        <end position="161"/>
    </location>
</feature>
<evidence type="ECO:0000256" key="1">
    <source>
        <dbReference type="SAM" id="Phobius"/>
    </source>
</evidence>
<reference evidence="2" key="1">
    <citation type="journal article" date="2014" name="Int. J. Syst. Evol. Microbiol.">
        <title>Complete genome sequence of Corynebacterium casei LMG S-19264T (=DSM 44701T), isolated from a smear-ripened cheese.</title>
        <authorList>
            <consortium name="US DOE Joint Genome Institute (JGI-PGF)"/>
            <person name="Walter F."/>
            <person name="Albersmeier A."/>
            <person name="Kalinowski J."/>
            <person name="Ruckert C."/>
        </authorList>
    </citation>
    <scope>NUCLEOTIDE SEQUENCE</scope>
    <source>
        <strain evidence="2">CGMCC 1.14984</strain>
    </source>
</reference>
<evidence type="ECO:0000313" key="3">
    <source>
        <dbReference type="EMBL" id="NHK26621.1"/>
    </source>
</evidence>
<dbReference type="Proteomes" id="UP000818603">
    <property type="component" value="Unassembled WGS sequence"/>
</dbReference>
<feature type="transmembrane region" description="Helical" evidence="1">
    <location>
        <begin position="173"/>
        <end position="195"/>
    </location>
</feature>
<dbReference type="EMBL" id="VCJR02000001">
    <property type="protein sequence ID" value="NHK26621.1"/>
    <property type="molecule type" value="Genomic_DNA"/>
</dbReference>
<keyword evidence="5" id="KW-1185">Reference proteome</keyword>
<evidence type="ECO:0000313" key="4">
    <source>
        <dbReference type="Proteomes" id="UP000621856"/>
    </source>
</evidence>
<feature type="transmembrane region" description="Helical" evidence="1">
    <location>
        <begin position="116"/>
        <end position="134"/>
    </location>
</feature>
<proteinExistence type="predicted"/>
<dbReference type="InterPro" id="IPR037185">
    <property type="entry name" value="EmrE-like"/>
</dbReference>
<evidence type="ECO:0000313" key="2">
    <source>
        <dbReference type="EMBL" id="GGH92901.1"/>
    </source>
</evidence>
<comment type="caution">
    <text evidence="2">The sequence shown here is derived from an EMBL/GenBank/DDBJ whole genome shotgun (WGS) entry which is preliminary data.</text>
</comment>
<keyword evidence="1" id="KW-0812">Transmembrane</keyword>
<feature type="transmembrane region" description="Helical" evidence="1">
    <location>
        <begin position="216"/>
        <end position="240"/>
    </location>
</feature>
<reference evidence="2" key="3">
    <citation type="submission" date="2020-09" db="EMBL/GenBank/DDBJ databases">
        <authorList>
            <person name="Sun Q."/>
            <person name="Zhou Y."/>
        </authorList>
    </citation>
    <scope>NUCLEOTIDE SEQUENCE</scope>
    <source>
        <strain evidence="2">CGMCC 1.14984</strain>
    </source>
</reference>
<protein>
    <submittedName>
        <fullName evidence="2">Membrane protein</fullName>
    </submittedName>
</protein>
<sequence>MNTMFLAAGLMLVSAFSHALFNALTKRSKDKVLFRATFLGASGLMALTLLPLVGLPSWETYRFLFVSVFIHGAYFYTTIAAFERADMGVVYPIMRGLAPALAGVIAFLFLGEVLGPWQLLALAGICMVLIAFAWPNRRAPVSSSALVYALISAVLIAGYSVNDAAGTRTAPSAFAYIIWFFAFVSLPISIVAMTLSRKRLRANLWREAKVALPTSFIGITSFGLALYAFSLAPVAPLVALRETSVVFGALLATFLLREPFGVRRIMLSGVLAACLLLLQSAQ</sequence>
<feature type="transmembrane region" description="Helical" evidence="1">
    <location>
        <begin position="61"/>
        <end position="82"/>
    </location>
</feature>
<feature type="transmembrane region" description="Helical" evidence="1">
    <location>
        <begin position="32"/>
        <end position="55"/>
    </location>
</feature>
<gene>
    <name evidence="3" type="ORF">FF098_001710</name>
    <name evidence="2" type="ORF">GCM10011355_03480</name>
</gene>
<keyword evidence="1" id="KW-1133">Transmembrane helix</keyword>
<feature type="transmembrane region" description="Helical" evidence="1">
    <location>
        <begin position="6"/>
        <end position="25"/>
    </location>
</feature>
<organism evidence="2 4">
    <name type="scientific">Aquisalinus luteolus</name>
    <dbReference type="NCBI Taxonomy" id="1566827"/>
    <lineage>
        <taxon>Bacteria</taxon>
        <taxon>Pseudomonadati</taxon>
        <taxon>Pseudomonadota</taxon>
        <taxon>Alphaproteobacteria</taxon>
        <taxon>Parvularculales</taxon>
        <taxon>Parvularculaceae</taxon>
        <taxon>Aquisalinus</taxon>
    </lineage>
</organism>
<dbReference type="SUPFAM" id="SSF103481">
    <property type="entry name" value="Multidrug resistance efflux transporter EmrE"/>
    <property type="match status" value="2"/>
</dbReference>
<dbReference type="Proteomes" id="UP000621856">
    <property type="component" value="Unassembled WGS sequence"/>
</dbReference>
<keyword evidence="1" id="KW-0472">Membrane</keyword>
<name>A0A8J3A1F0_9PROT</name>
<evidence type="ECO:0000313" key="5">
    <source>
        <dbReference type="Proteomes" id="UP000818603"/>
    </source>
</evidence>
<dbReference type="Gene3D" id="1.10.3730.20">
    <property type="match status" value="1"/>
</dbReference>